<accession>A0A3S5ATG9</accession>
<feature type="compositionally biased region" description="Low complexity" evidence="1">
    <location>
        <begin position="14"/>
        <end position="24"/>
    </location>
</feature>
<comment type="caution">
    <text evidence="2">The sequence shown here is derived from an EMBL/GenBank/DDBJ whole genome shotgun (WGS) entry which is preliminary data.</text>
</comment>
<dbReference type="Proteomes" id="UP000784294">
    <property type="component" value="Unassembled WGS sequence"/>
</dbReference>
<dbReference type="AlphaFoldDB" id="A0A3S5ATG9"/>
<name>A0A3S5ATG9_9PLAT</name>
<organism evidence="2 3">
    <name type="scientific">Protopolystoma xenopodis</name>
    <dbReference type="NCBI Taxonomy" id="117903"/>
    <lineage>
        <taxon>Eukaryota</taxon>
        <taxon>Metazoa</taxon>
        <taxon>Spiralia</taxon>
        <taxon>Lophotrochozoa</taxon>
        <taxon>Platyhelminthes</taxon>
        <taxon>Monogenea</taxon>
        <taxon>Polyopisthocotylea</taxon>
        <taxon>Polystomatidea</taxon>
        <taxon>Polystomatidae</taxon>
        <taxon>Protopolystoma</taxon>
    </lineage>
</organism>
<evidence type="ECO:0000256" key="1">
    <source>
        <dbReference type="SAM" id="MobiDB-lite"/>
    </source>
</evidence>
<keyword evidence="3" id="KW-1185">Reference proteome</keyword>
<reference evidence="2" key="1">
    <citation type="submission" date="2018-11" db="EMBL/GenBank/DDBJ databases">
        <authorList>
            <consortium name="Pathogen Informatics"/>
        </authorList>
    </citation>
    <scope>NUCLEOTIDE SEQUENCE</scope>
</reference>
<protein>
    <submittedName>
        <fullName evidence="2">Uncharacterized protein</fullName>
    </submittedName>
</protein>
<evidence type="ECO:0000313" key="3">
    <source>
        <dbReference type="Proteomes" id="UP000784294"/>
    </source>
</evidence>
<feature type="region of interest" description="Disordered" evidence="1">
    <location>
        <begin position="1"/>
        <end position="33"/>
    </location>
</feature>
<dbReference type="EMBL" id="CAAALY010125057">
    <property type="protein sequence ID" value="VEL31655.1"/>
    <property type="molecule type" value="Genomic_DNA"/>
</dbReference>
<proteinExistence type="predicted"/>
<gene>
    <name evidence="2" type="ORF">PXEA_LOCUS25095</name>
</gene>
<evidence type="ECO:0000313" key="2">
    <source>
        <dbReference type="EMBL" id="VEL31655.1"/>
    </source>
</evidence>
<sequence length="69" mass="7379">MYYPSHKVTRFPLSSSSSSSFSSSAVRLSHGPTSPISDIPFAAQPKVLPLSRGETGKSLFPFSGCNDFP</sequence>